<accession>A0ABW3B3M9</accession>
<protein>
    <submittedName>
        <fullName evidence="3">Uncharacterized protein</fullName>
    </submittedName>
</protein>
<organism evidence="3 4">
    <name type="scientific">Maribacter chungangensis</name>
    <dbReference type="NCBI Taxonomy" id="1069117"/>
    <lineage>
        <taxon>Bacteria</taxon>
        <taxon>Pseudomonadati</taxon>
        <taxon>Bacteroidota</taxon>
        <taxon>Flavobacteriia</taxon>
        <taxon>Flavobacteriales</taxon>
        <taxon>Flavobacteriaceae</taxon>
        <taxon>Maribacter</taxon>
    </lineage>
</organism>
<keyword evidence="2" id="KW-1133">Transmembrane helix</keyword>
<keyword evidence="1" id="KW-0175">Coiled coil</keyword>
<dbReference type="Gene3D" id="1.10.287.1490">
    <property type="match status" value="1"/>
</dbReference>
<gene>
    <name evidence="3" type="ORF">ACFQZJ_07020</name>
</gene>
<name>A0ABW3B3M9_9FLAO</name>
<feature type="coiled-coil region" evidence="1">
    <location>
        <begin position="236"/>
        <end position="315"/>
    </location>
</feature>
<evidence type="ECO:0000313" key="4">
    <source>
        <dbReference type="Proteomes" id="UP001597012"/>
    </source>
</evidence>
<dbReference type="EMBL" id="JBHTHY010000004">
    <property type="protein sequence ID" value="MFD0797204.1"/>
    <property type="molecule type" value="Genomic_DNA"/>
</dbReference>
<proteinExistence type="predicted"/>
<keyword evidence="4" id="KW-1185">Reference proteome</keyword>
<keyword evidence="2" id="KW-0472">Membrane</keyword>
<sequence>MNYPLEMLSREELKVLFKLFEIKPSEKEPVASLERKLSKVLSPVKGFFNDPMDYLKFMDKIAEQNNIYLSATDSAYEKESELFVSLYQTNFQQLSVDEQKEFLVHLENKGLSKDQVASLAALSTLGAAQISGMGIYLLASSSVGAISAALNITLAFSVYTTMSSVISTVIGPIGFAIAAIPLIRAYKGVRNWPDIRDKSIDIYKGLESTFKNVLIGNFTKAEMAFNYLAGLRIMKVTEIENQIKELKNEINVVDIKQNDLNSSIHTIEADISELDSMIDGKDRDIEDLKSKINRLREEIDTIETSKRKLKDQQSNNRAQVSKVHAKRLDFSSLSSESELKIEQKEKELKNLKK</sequence>
<feature type="transmembrane region" description="Helical" evidence="2">
    <location>
        <begin position="135"/>
        <end position="159"/>
    </location>
</feature>
<feature type="transmembrane region" description="Helical" evidence="2">
    <location>
        <begin position="165"/>
        <end position="186"/>
    </location>
</feature>
<dbReference type="RefSeq" id="WP_379933358.1">
    <property type="nucleotide sequence ID" value="NZ_JBHTHY010000004.1"/>
</dbReference>
<reference evidence="4" key="1">
    <citation type="journal article" date="2019" name="Int. J. Syst. Evol. Microbiol.">
        <title>The Global Catalogue of Microorganisms (GCM) 10K type strain sequencing project: providing services to taxonomists for standard genome sequencing and annotation.</title>
        <authorList>
            <consortium name="The Broad Institute Genomics Platform"/>
            <consortium name="The Broad Institute Genome Sequencing Center for Infectious Disease"/>
            <person name="Wu L."/>
            <person name="Ma J."/>
        </authorList>
    </citation>
    <scope>NUCLEOTIDE SEQUENCE [LARGE SCALE GENOMIC DNA]</scope>
    <source>
        <strain evidence="4">CCUG 61948</strain>
    </source>
</reference>
<dbReference type="Proteomes" id="UP001597012">
    <property type="component" value="Unassembled WGS sequence"/>
</dbReference>
<comment type="caution">
    <text evidence="3">The sequence shown here is derived from an EMBL/GenBank/DDBJ whole genome shotgun (WGS) entry which is preliminary data.</text>
</comment>
<evidence type="ECO:0000256" key="1">
    <source>
        <dbReference type="SAM" id="Coils"/>
    </source>
</evidence>
<evidence type="ECO:0000256" key="2">
    <source>
        <dbReference type="SAM" id="Phobius"/>
    </source>
</evidence>
<keyword evidence="2" id="KW-0812">Transmembrane</keyword>
<evidence type="ECO:0000313" key="3">
    <source>
        <dbReference type="EMBL" id="MFD0797204.1"/>
    </source>
</evidence>